<dbReference type="InterPro" id="IPR021080">
    <property type="entry name" value="Minor_capsid_protein"/>
</dbReference>
<keyword evidence="2" id="KW-1185">Reference proteome</keyword>
<name>A0ABS8DI28_9FIRM</name>
<protein>
    <submittedName>
        <fullName evidence="1">Minor capsid protein</fullName>
    </submittedName>
</protein>
<reference evidence="1 2" key="1">
    <citation type="submission" date="2021-10" db="EMBL/GenBank/DDBJ databases">
        <title>Collection of gut derived symbiotic bacterial strains cultured from healthy donors.</title>
        <authorList>
            <person name="Lin H."/>
            <person name="Littmann E."/>
            <person name="Kohout C."/>
            <person name="Pamer E.G."/>
        </authorList>
    </citation>
    <scope>NUCLEOTIDE SEQUENCE [LARGE SCALE GENOMIC DNA]</scope>
    <source>
        <strain evidence="1 2">DFI.1.165</strain>
    </source>
</reference>
<organism evidence="1 2">
    <name type="scientific">Bariatricus massiliensis</name>
    <dbReference type="NCBI Taxonomy" id="1745713"/>
    <lineage>
        <taxon>Bacteria</taxon>
        <taxon>Bacillati</taxon>
        <taxon>Bacillota</taxon>
        <taxon>Clostridia</taxon>
        <taxon>Lachnospirales</taxon>
        <taxon>Lachnospiraceae</taxon>
        <taxon>Bariatricus</taxon>
    </lineage>
</organism>
<comment type="caution">
    <text evidence="1">The sequence shown here is derived from an EMBL/GenBank/DDBJ whole genome shotgun (WGS) entry which is preliminary data.</text>
</comment>
<evidence type="ECO:0000313" key="1">
    <source>
        <dbReference type="EMBL" id="MCB7387722.1"/>
    </source>
</evidence>
<sequence length="138" mass="16039">MKIEMKWKKEVKQIAEEATGKGSTLLFMANEARRLMEPYVPARNMILSRNVRTYVQGNEGIVHYLSPHARYQFNGILMVSRITGSPWARYGESKVETGRPLNYDKSRHAFATSHWDKAMKTARIEEFTDSVQRFVRGR</sequence>
<dbReference type="Proteomes" id="UP001299546">
    <property type="component" value="Unassembled WGS sequence"/>
</dbReference>
<accession>A0ABS8DI28</accession>
<dbReference type="Pfam" id="PF11114">
    <property type="entry name" value="Minor_capsid_2"/>
    <property type="match status" value="1"/>
</dbReference>
<gene>
    <name evidence="1" type="ORF">LIZ65_10530</name>
</gene>
<evidence type="ECO:0000313" key="2">
    <source>
        <dbReference type="Proteomes" id="UP001299546"/>
    </source>
</evidence>
<dbReference type="RefSeq" id="WP_066737080.1">
    <property type="nucleotide sequence ID" value="NZ_JAJCIQ010000006.1"/>
</dbReference>
<proteinExistence type="predicted"/>
<dbReference type="EMBL" id="JAJCIS010000005">
    <property type="protein sequence ID" value="MCB7387722.1"/>
    <property type="molecule type" value="Genomic_DNA"/>
</dbReference>